<comment type="caution">
    <text evidence="1">The sequence shown here is derived from an EMBL/GenBank/DDBJ whole genome shotgun (WGS) entry which is preliminary data.</text>
</comment>
<evidence type="ECO:0008006" key="2">
    <source>
        <dbReference type="Google" id="ProtNLM"/>
    </source>
</evidence>
<organism evidence="1">
    <name type="scientific">marine sediment metagenome</name>
    <dbReference type="NCBI Taxonomy" id="412755"/>
    <lineage>
        <taxon>unclassified sequences</taxon>
        <taxon>metagenomes</taxon>
        <taxon>ecological metagenomes</taxon>
    </lineage>
</organism>
<evidence type="ECO:0000313" key="1">
    <source>
        <dbReference type="EMBL" id="GAF78065.1"/>
    </source>
</evidence>
<dbReference type="EMBL" id="BARS01009680">
    <property type="protein sequence ID" value="GAF78065.1"/>
    <property type="molecule type" value="Genomic_DNA"/>
</dbReference>
<name>X0TPM2_9ZZZZ</name>
<protein>
    <recommendedName>
        <fullName evidence="2">LmbE family protein</fullName>
    </recommendedName>
</protein>
<gene>
    <name evidence="1" type="ORF">S01H1_18146</name>
</gene>
<accession>X0TPM2</accession>
<proteinExistence type="predicted"/>
<reference evidence="1" key="1">
    <citation type="journal article" date="2014" name="Front. Microbiol.">
        <title>High frequency of phylogenetically diverse reductive dehalogenase-homologous genes in deep subseafloor sedimentary metagenomes.</title>
        <authorList>
            <person name="Kawai M."/>
            <person name="Futagami T."/>
            <person name="Toyoda A."/>
            <person name="Takaki Y."/>
            <person name="Nishi S."/>
            <person name="Hori S."/>
            <person name="Arai W."/>
            <person name="Tsubouchi T."/>
            <person name="Morono Y."/>
            <person name="Uchiyama I."/>
            <person name="Ito T."/>
            <person name="Fujiyama A."/>
            <person name="Inagaki F."/>
            <person name="Takami H."/>
        </authorList>
    </citation>
    <scope>NUCLEOTIDE SEQUENCE</scope>
    <source>
        <strain evidence="1">Expedition CK06-06</strain>
    </source>
</reference>
<feature type="non-terminal residue" evidence="1">
    <location>
        <position position="44"/>
    </location>
</feature>
<dbReference type="InterPro" id="IPR024078">
    <property type="entry name" value="LmbE-like_dom_sf"/>
</dbReference>
<dbReference type="SUPFAM" id="SSF102588">
    <property type="entry name" value="LmbE-like"/>
    <property type="match status" value="1"/>
</dbReference>
<sequence length="44" mass="4474">MAASTKTVLVIVAHADDMEFMAGGTIAKMAATNPVILSPSPCVI</sequence>
<dbReference type="AlphaFoldDB" id="X0TPM2"/>
<dbReference type="Gene3D" id="3.40.50.10320">
    <property type="entry name" value="LmbE-like"/>
    <property type="match status" value="1"/>
</dbReference>